<keyword evidence="1 5" id="KW-0489">Methyltransferase</keyword>
<proteinExistence type="predicted"/>
<evidence type="ECO:0000259" key="4">
    <source>
        <dbReference type="Pfam" id="PF13649"/>
    </source>
</evidence>
<sequence>MIRWTMREAVFKPTLVEQAHIQPGHHVLDLGCGTATLMILIKQRHPEAQVIGLDGDPTVLALARTKLADAAVTIPLDQGLAFELPYPSQVFDRILTSLLLHHLTRDDKRRTLREAFRVLRPGGELHIADFGPPHHAGMAAVSWIMRWLEEASDNMKGLLPDLVREAGFKAVEETARYSTAFGTLSLMKAENPRRSESV</sequence>
<organism evidence="5 6">
    <name type="scientific">Nitrospira lenta</name>
    <dbReference type="NCBI Taxonomy" id="1436998"/>
    <lineage>
        <taxon>Bacteria</taxon>
        <taxon>Pseudomonadati</taxon>
        <taxon>Nitrospirota</taxon>
        <taxon>Nitrospiria</taxon>
        <taxon>Nitrospirales</taxon>
        <taxon>Nitrospiraceae</taxon>
        <taxon>Nitrospira</taxon>
    </lineage>
</organism>
<evidence type="ECO:0000313" key="5">
    <source>
        <dbReference type="EMBL" id="SPP66332.1"/>
    </source>
</evidence>
<dbReference type="InterPro" id="IPR029063">
    <property type="entry name" value="SAM-dependent_MTases_sf"/>
</dbReference>
<dbReference type="SUPFAM" id="SSF53335">
    <property type="entry name" value="S-adenosyl-L-methionine-dependent methyltransferases"/>
    <property type="match status" value="1"/>
</dbReference>
<evidence type="ECO:0000256" key="1">
    <source>
        <dbReference type="ARBA" id="ARBA00022603"/>
    </source>
</evidence>
<accession>A0A330LAJ6</accession>
<dbReference type="InterPro" id="IPR041698">
    <property type="entry name" value="Methyltransf_25"/>
</dbReference>
<dbReference type="InParanoid" id="A0A330LAJ6"/>
<evidence type="ECO:0000256" key="3">
    <source>
        <dbReference type="ARBA" id="ARBA00022691"/>
    </source>
</evidence>
<feature type="domain" description="Methyltransferase" evidence="4">
    <location>
        <begin position="27"/>
        <end position="123"/>
    </location>
</feature>
<dbReference type="Gene3D" id="3.40.50.150">
    <property type="entry name" value="Vaccinia Virus protein VP39"/>
    <property type="match status" value="1"/>
</dbReference>
<dbReference type="AlphaFoldDB" id="A0A330LAJ6"/>
<keyword evidence="2 5" id="KW-0808">Transferase</keyword>
<protein>
    <submittedName>
        <fullName evidence="5">Methyltransferase type 11</fullName>
    </submittedName>
</protein>
<dbReference type="InterPro" id="IPR023576">
    <property type="entry name" value="UbiE/COQ5_MeTrFase_CS"/>
</dbReference>
<dbReference type="CDD" id="cd02440">
    <property type="entry name" value="AdoMet_MTases"/>
    <property type="match status" value="1"/>
</dbReference>
<dbReference type="Pfam" id="PF13649">
    <property type="entry name" value="Methyltransf_25"/>
    <property type="match status" value="1"/>
</dbReference>
<dbReference type="RefSeq" id="WP_219999473.1">
    <property type="nucleotide sequence ID" value="NZ_OUNR01000019.1"/>
</dbReference>
<dbReference type="EMBL" id="OUNR01000019">
    <property type="protein sequence ID" value="SPP66332.1"/>
    <property type="molecule type" value="Genomic_DNA"/>
</dbReference>
<dbReference type="GO" id="GO:0008168">
    <property type="term" value="F:methyltransferase activity"/>
    <property type="evidence" value="ECO:0007669"/>
    <property type="project" value="UniProtKB-KW"/>
</dbReference>
<keyword evidence="6" id="KW-1185">Reference proteome</keyword>
<keyword evidence="3" id="KW-0949">S-adenosyl-L-methionine</keyword>
<evidence type="ECO:0000256" key="2">
    <source>
        <dbReference type="ARBA" id="ARBA00022679"/>
    </source>
</evidence>
<dbReference type="Proteomes" id="UP000248168">
    <property type="component" value="Unassembled WGS sequence"/>
</dbReference>
<dbReference type="InterPro" id="IPR050508">
    <property type="entry name" value="Methyltransf_Superfamily"/>
</dbReference>
<name>A0A330LAJ6_9BACT</name>
<dbReference type="PANTHER" id="PTHR42912">
    <property type="entry name" value="METHYLTRANSFERASE"/>
    <property type="match status" value="1"/>
</dbReference>
<reference evidence="6" key="1">
    <citation type="submission" date="2018-04" db="EMBL/GenBank/DDBJ databases">
        <authorList>
            <person name="Lucker S."/>
            <person name="Sakoula D."/>
        </authorList>
    </citation>
    <scope>NUCLEOTIDE SEQUENCE [LARGE SCALE GENOMIC DNA]</scope>
</reference>
<gene>
    <name evidence="5" type="ORF">NITLEN_60135</name>
</gene>
<dbReference type="FunCoup" id="A0A330LAJ6">
    <property type="interactions" value="65"/>
</dbReference>
<dbReference type="GO" id="GO:0032259">
    <property type="term" value="P:methylation"/>
    <property type="evidence" value="ECO:0007669"/>
    <property type="project" value="UniProtKB-KW"/>
</dbReference>
<dbReference type="PANTHER" id="PTHR42912:SF80">
    <property type="entry name" value="METHYLTRANSFERASE DOMAIN-CONTAINING PROTEIN"/>
    <property type="match status" value="1"/>
</dbReference>
<dbReference type="PROSITE" id="PS01184">
    <property type="entry name" value="UBIE_2"/>
    <property type="match status" value="1"/>
</dbReference>
<evidence type="ECO:0000313" key="6">
    <source>
        <dbReference type="Proteomes" id="UP000248168"/>
    </source>
</evidence>